<comment type="subcellular location">
    <subcellularLocation>
        <location evidence="1">Cell membrane</location>
        <topology evidence="1">Multi-pass membrane protein</topology>
    </subcellularLocation>
</comment>
<dbReference type="OrthoDB" id="7051771at2"/>
<feature type="transmembrane region" description="Helical" evidence="6">
    <location>
        <begin position="661"/>
        <end position="679"/>
    </location>
</feature>
<evidence type="ECO:0000259" key="7">
    <source>
        <dbReference type="PROSITE" id="PS50156"/>
    </source>
</evidence>
<reference evidence="9" key="1">
    <citation type="submission" date="2018-12" db="EMBL/GenBank/DDBJ databases">
        <title>Tengunoibacter tsumagoiensis gen. nov., sp. nov., Dictyobacter kobayashii sp. nov., D. alpinus sp. nov., and D. joshuensis sp. nov. and description of Dictyobacteraceae fam. nov. within the order Ktedonobacterales isolated from Tengu-no-mugimeshi.</title>
        <authorList>
            <person name="Wang C.M."/>
            <person name="Zheng Y."/>
            <person name="Sakai Y."/>
            <person name="Toyoda A."/>
            <person name="Minakuchi Y."/>
            <person name="Abe K."/>
            <person name="Yokota A."/>
            <person name="Yabe S."/>
        </authorList>
    </citation>
    <scope>NUCLEOTIDE SEQUENCE [LARGE SCALE GENOMIC DNA]</scope>
    <source>
        <strain evidence="9">Uno3</strain>
    </source>
</reference>
<evidence type="ECO:0000256" key="2">
    <source>
        <dbReference type="ARBA" id="ARBA00022475"/>
    </source>
</evidence>
<feature type="transmembrane region" description="Helical" evidence="6">
    <location>
        <begin position="224"/>
        <end position="245"/>
    </location>
</feature>
<proteinExistence type="predicted"/>
<dbReference type="PANTHER" id="PTHR33406">
    <property type="entry name" value="MEMBRANE PROTEIN MJ1562-RELATED"/>
    <property type="match status" value="1"/>
</dbReference>
<dbReference type="InterPro" id="IPR004869">
    <property type="entry name" value="MMPL_dom"/>
</dbReference>
<feature type="transmembrane region" description="Helical" evidence="6">
    <location>
        <begin position="587"/>
        <end position="608"/>
    </location>
</feature>
<dbReference type="GO" id="GO:0005886">
    <property type="term" value="C:plasma membrane"/>
    <property type="evidence" value="ECO:0007669"/>
    <property type="project" value="UniProtKB-SubCell"/>
</dbReference>
<feature type="transmembrane region" description="Helical" evidence="6">
    <location>
        <begin position="399"/>
        <end position="417"/>
    </location>
</feature>
<evidence type="ECO:0000256" key="5">
    <source>
        <dbReference type="ARBA" id="ARBA00023136"/>
    </source>
</evidence>
<sequence>MENNTQQDSLAQEAHNPIKQRSANRLGLAYARIIYRVRWPMLLLWLIILGLSLPMLLNLGSVLQGNTSIDNTSESNQVDQLVQQKLNRPGAQLLVVFQAETMLVSDARYQHELQDFITQARSFPHVSSIENGGTGKDGTSTYLVVNFDKNNTIDSQLGDFQKLVPQGSAATPAHAYVAGAAKSNQEYITTLLKETARSKAIALPIALIVLLIVFGSLVAGLMPLLLAITSAIVSLALITVIGHYISTNVFIISVVSITGLGISIDYSLFIVRRFREELARSNNNEEAIIWTIATAGEAILFSGLTVMIGFTGLLVLHVSFLNSFGLGGLIVVGSAVCAALTLLPAILSILGRRVDALRIPFLSRFVGVAPRKSAGQDVSHEVRQSFWHYWALSIMKHPLLVLTVVTLVLLTLGWPIFSLNIGTPDTSALPKGTESRQAYDILSAQFSSFSNRPVEILVQSSDHSNILSSPNLEKVANLTNWLQKQEHITNVTGLLTPTRNTQLNEQQLMVLYSTGTYQQQPALAQFVAATTADDTTLLSVENNTQIDSSAGKALITHLRSDHTAAAQGLRVLVGGYQASSLDFTNSLYTNFPLAIAFILASTFILLAIMFRSILIPLKAIIINLLSIGAAYGVLVFVFQWGNFQSVLNFTPNGFIDSPVPILLFCTLFGLSMDYEVFLLSRIREEWLHTGNNTQAVAYGLEKTGGTITNAALLFLLISASSIFSSLITTQEYGIGLTVAVLIDSTIIRVLLVPATMRLLGKWNWWLPGARTML</sequence>
<gene>
    <name evidence="8" type="ORF">KTT_00450</name>
</gene>
<dbReference type="InterPro" id="IPR000731">
    <property type="entry name" value="SSD"/>
</dbReference>
<feature type="transmembrane region" description="Helical" evidence="6">
    <location>
        <begin position="326"/>
        <end position="350"/>
    </location>
</feature>
<feature type="transmembrane region" description="Helical" evidence="6">
    <location>
        <begin position="620"/>
        <end position="641"/>
    </location>
</feature>
<evidence type="ECO:0000313" key="8">
    <source>
        <dbReference type="EMBL" id="GCE10186.1"/>
    </source>
</evidence>
<protein>
    <submittedName>
        <fullName evidence="8">Transporter</fullName>
    </submittedName>
</protein>
<organism evidence="8 9">
    <name type="scientific">Tengunoibacter tsumagoiensis</name>
    <dbReference type="NCBI Taxonomy" id="2014871"/>
    <lineage>
        <taxon>Bacteria</taxon>
        <taxon>Bacillati</taxon>
        <taxon>Chloroflexota</taxon>
        <taxon>Ktedonobacteria</taxon>
        <taxon>Ktedonobacterales</taxon>
        <taxon>Dictyobacteraceae</taxon>
        <taxon>Tengunoibacter</taxon>
    </lineage>
</organism>
<dbReference type="PROSITE" id="PS50156">
    <property type="entry name" value="SSD"/>
    <property type="match status" value="1"/>
</dbReference>
<evidence type="ECO:0000256" key="1">
    <source>
        <dbReference type="ARBA" id="ARBA00004651"/>
    </source>
</evidence>
<dbReference type="EMBL" id="BIFR01000001">
    <property type="protein sequence ID" value="GCE10186.1"/>
    <property type="molecule type" value="Genomic_DNA"/>
</dbReference>
<keyword evidence="5 6" id="KW-0472">Membrane</keyword>
<dbReference type="Gene3D" id="1.20.1640.10">
    <property type="entry name" value="Multidrug efflux transporter AcrB transmembrane domain"/>
    <property type="match status" value="2"/>
</dbReference>
<keyword evidence="4 6" id="KW-1133">Transmembrane helix</keyword>
<dbReference type="SUPFAM" id="SSF82866">
    <property type="entry name" value="Multidrug efflux transporter AcrB transmembrane domain"/>
    <property type="match status" value="2"/>
</dbReference>
<dbReference type="InterPro" id="IPR050545">
    <property type="entry name" value="Mycobact_MmpL"/>
</dbReference>
<name>A0A401ZTR1_9CHLR</name>
<feature type="transmembrane region" description="Helical" evidence="6">
    <location>
        <begin position="298"/>
        <end position="320"/>
    </location>
</feature>
<feature type="transmembrane region" description="Helical" evidence="6">
    <location>
        <begin position="733"/>
        <end position="751"/>
    </location>
</feature>
<feature type="transmembrane region" description="Helical" evidence="6">
    <location>
        <begin position="710"/>
        <end position="727"/>
    </location>
</feature>
<comment type="caution">
    <text evidence="8">The sequence shown here is derived from an EMBL/GenBank/DDBJ whole genome shotgun (WGS) entry which is preliminary data.</text>
</comment>
<evidence type="ECO:0000256" key="4">
    <source>
        <dbReference type="ARBA" id="ARBA00022989"/>
    </source>
</evidence>
<evidence type="ECO:0000256" key="3">
    <source>
        <dbReference type="ARBA" id="ARBA00022692"/>
    </source>
</evidence>
<keyword evidence="3 6" id="KW-0812">Transmembrane</keyword>
<dbReference type="Proteomes" id="UP000287352">
    <property type="component" value="Unassembled WGS sequence"/>
</dbReference>
<feature type="transmembrane region" description="Helical" evidence="6">
    <location>
        <begin position="201"/>
        <end position="219"/>
    </location>
</feature>
<feature type="transmembrane region" description="Helical" evidence="6">
    <location>
        <begin position="42"/>
        <end position="63"/>
    </location>
</feature>
<evidence type="ECO:0000256" key="6">
    <source>
        <dbReference type="SAM" id="Phobius"/>
    </source>
</evidence>
<dbReference type="Pfam" id="PF03176">
    <property type="entry name" value="MMPL"/>
    <property type="match status" value="2"/>
</dbReference>
<feature type="domain" description="SSD" evidence="7">
    <location>
        <begin position="220"/>
        <end position="349"/>
    </location>
</feature>
<keyword evidence="2" id="KW-1003">Cell membrane</keyword>
<feature type="transmembrane region" description="Helical" evidence="6">
    <location>
        <begin position="251"/>
        <end position="271"/>
    </location>
</feature>
<keyword evidence="9" id="KW-1185">Reference proteome</keyword>
<dbReference type="PANTHER" id="PTHR33406:SF13">
    <property type="entry name" value="MEMBRANE PROTEIN YDFJ"/>
    <property type="match status" value="1"/>
</dbReference>
<accession>A0A401ZTR1</accession>
<evidence type="ECO:0000313" key="9">
    <source>
        <dbReference type="Proteomes" id="UP000287352"/>
    </source>
</evidence>
<dbReference type="AlphaFoldDB" id="A0A401ZTR1"/>
<dbReference type="RefSeq" id="WP_126577805.1">
    <property type="nucleotide sequence ID" value="NZ_BIFR01000001.1"/>
</dbReference>